<evidence type="ECO:0000256" key="2">
    <source>
        <dbReference type="ARBA" id="ARBA00022801"/>
    </source>
</evidence>
<dbReference type="InterPro" id="IPR018392">
    <property type="entry name" value="LysM"/>
</dbReference>
<dbReference type="PROSITE" id="PS51677">
    <property type="entry name" value="NODB"/>
    <property type="match status" value="1"/>
</dbReference>
<evidence type="ECO:0000256" key="1">
    <source>
        <dbReference type="ARBA" id="ARBA00022723"/>
    </source>
</evidence>
<dbReference type="PANTHER" id="PTHR10587">
    <property type="entry name" value="GLYCOSYL TRANSFERASE-RELATED"/>
    <property type="match status" value="1"/>
</dbReference>
<keyword evidence="6" id="KW-1185">Reference proteome</keyword>
<dbReference type="SUPFAM" id="SSF88713">
    <property type="entry name" value="Glycoside hydrolase/deacetylase"/>
    <property type="match status" value="1"/>
</dbReference>
<keyword evidence="2" id="KW-0378">Hydrolase</keyword>
<dbReference type="GO" id="GO:0016020">
    <property type="term" value="C:membrane"/>
    <property type="evidence" value="ECO:0007669"/>
    <property type="project" value="TreeGrafter"/>
</dbReference>
<dbReference type="PANTHER" id="PTHR10587:SF133">
    <property type="entry name" value="CHITIN DEACETYLASE 1-RELATED"/>
    <property type="match status" value="1"/>
</dbReference>
<feature type="domain" description="NodB homology" evidence="3">
    <location>
        <begin position="4"/>
        <end position="186"/>
    </location>
</feature>
<dbReference type="Gene3D" id="3.20.20.370">
    <property type="entry name" value="Glycoside hydrolase/deacetylase"/>
    <property type="match status" value="1"/>
</dbReference>
<protein>
    <submittedName>
        <fullName evidence="5">LysM domain-containing protein</fullName>
    </submittedName>
</protein>
<dbReference type="GO" id="GO:0016810">
    <property type="term" value="F:hydrolase activity, acting on carbon-nitrogen (but not peptide) bonds"/>
    <property type="evidence" value="ECO:0007669"/>
    <property type="project" value="InterPro"/>
</dbReference>
<dbReference type="GO" id="GO:0046872">
    <property type="term" value="F:metal ion binding"/>
    <property type="evidence" value="ECO:0007669"/>
    <property type="project" value="UniProtKB-KW"/>
</dbReference>
<dbReference type="PROSITE" id="PS51782">
    <property type="entry name" value="LYSM"/>
    <property type="match status" value="1"/>
</dbReference>
<dbReference type="InterPro" id="IPR011330">
    <property type="entry name" value="Glyco_hydro/deAcase_b/a-brl"/>
</dbReference>
<dbReference type="GO" id="GO:0005975">
    <property type="term" value="P:carbohydrate metabolic process"/>
    <property type="evidence" value="ECO:0007669"/>
    <property type="project" value="InterPro"/>
</dbReference>
<gene>
    <name evidence="5" type="ORF">SAMN04490187_5723</name>
</gene>
<dbReference type="EMBL" id="FNTC01000002">
    <property type="protein sequence ID" value="SEC78709.1"/>
    <property type="molecule type" value="Genomic_DNA"/>
</dbReference>
<reference evidence="6" key="1">
    <citation type="submission" date="2016-10" db="EMBL/GenBank/DDBJ databases">
        <authorList>
            <person name="Varghese N."/>
            <person name="Submissions S."/>
        </authorList>
    </citation>
    <scope>NUCLEOTIDE SEQUENCE [LARGE SCALE GENOMIC DNA]</scope>
    <source>
        <strain evidence="6">BS3660</strain>
    </source>
</reference>
<proteinExistence type="predicted"/>
<dbReference type="Proteomes" id="UP000198542">
    <property type="component" value="Unassembled WGS sequence"/>
</dbReference>
<dbReference type="Pfam" id="PF01522">
    <property type="entry name" value="Polysacc_deac_1"/>
    <property type="match status" value="1"/>
</dbReference>
<dbReference type="SUPFAM" id="SSF54106">
    <property type="entry name" value="LysM domain"/>
    <property type="match status" value="1"/>
</dbReference>
<dbReference type="AlphaFoldDB" id="A0A231GL09"/>
<dbReference type="CDD" id="cd00118">
    <property type="entry name" value="LysM"/>
    <property type="match status" value="1"/>
</dbReference>
<dbReference type="SMART" id="SM00257">
    <property type="entry name" value="LysM"/>
    <property type="match status" value="1"/>
</dbReference>
<dbReference type="RefSeq" id="WP_090457298.1">
    <property type="nucleotide sequence ID" value="NZ_FNTC01000002.1"/>
</dbReference>
<dbReference type="InterPro" id="IPR050248">
    <property type="entry name" value="Polysacc_deacetylase_ArnD"/>
</dbReference>
<accession>A0A231GL09</accession>
<evidence type="ECO:0000313" key="5">
    <source>
        <dbReference type="EMBL" id="SEC78709.1"/>
    </source>
</evidence>
<evidence type="ECO:0000313" key="6">
    <source>
        <dbReference type="Proteomes" id="UP000198542"/>
    </source>
</evidence>
<dbReference type="InterPro" id="IPR036779">
    <property type="entry name" value="LysM_dom_sf"/>
</dbReference>
<name>A0A231GL09_PSEJE</name>
<dbReference type="Gene3D" id="3.10.350.10">
    <property type="entry name" value="LysM domain"/>
    <property type="match status" value="1"/>
</dbReference>
<dbReference type="CDD" id="cd10917">
    <property type="entry name" value="CE4_NodB_like_6s_7s"/>
    <property type="match status" value="1"/>
</dbReference>
<evidence type="ECO:0000259" key="3">
    <source>
        <dbReference type="PROSITE" id="PS51677"/>
    </source>
</evidence>
<dbReference type="InterPro" id="IPR002509">
    <property type="entry name" value="NODB_dom"/>
</dbReference>
<sequence length="251" mass="28385">MERKKVWLTFDDGPRQAQTETVLETLELFDIKATFFIVGNLVARHGERIKRILGEGHRIGNHTYDHLRLVGQDKDTIIDQVKMTEQALTPYQQPDLIMRPPYGAHDAMVDRTVAELGYRQVLWNVDTLDWSSNYQPGGWVSHGVEQVRKRKNSIVLMHDIHATTANNLGRFIGQVNLLGDVDFESPATLAIAPVSQLNMYVVVRGDTLSRIAREFYGDAAKYLLIFNANRSVLDHPDKIYPGLSLIIPPPG</sequence>
<dbReference type="Pfam" id="PF01476">
    <property type="entry name" value="LysM"/>
    <property type="match status" value="1"/>
</dbReference>
<evidence type="ECO:0000259" key="4">
    <source>
        <dbReference type="PROSITE" id="PS51782"/>
    </source>
</evidence>
<organism evidence="5 6">
    <name type="scientific">Pseudomonas jessenii</name>
    <dbReference type="NCBI Taxonomy" id="77298"/>
    <lineage>
        <taxon>Bacteria</taxon>
        <taxon>Pseudomonadati</taxon>
        <taxon>Pseudomonadota</taxon>
        <taxon>Gammaproteobacteria</taxon>
        <taxon>Pseudomonadales</taxon>
        <taxon>Pseudomonadaceae</taxon>
        <taxon>Pseudomonas</taxon>
    </lineage>
</organism>
<feature type="domain" description="LysM" evidence="4">
    <location>
        <begin position="198"/>
        <end position="247"/>
    </location>
</feature>
<keyword evidence="1" id="KW-0479">Metal-binding</keyword>